<evidence type="ECO:0000313" key="3">
    <source>
        <dbReference type="EMBL" id="MBJ3763587.1"/>
    </source>
</evidence>
<evidence type="ECO:0000259" key="2">
    <source>
        <dbReference type="Pfam" id="PF19576"/>
    </source>
</evidence>
<keyword evidence="4" id="KW-1185">Reference proteome</keyword>
<gene>
    <name evidence="3" type="ORF">ILP92_12595</name>
</gene>
<feature type="region of interest" description="Disordered" evidence="1">
    <location>
        <begin position="1"/>
        <end position="32"/>
    </location>
</feature>
<dbReference type="AlphaFoldDB" id="A0A934IIC6"/>
<dbReference type="Pfam" id="PF19576">
    <property type="entry name" value="Acyltransf_2"/>
    <property type="match status" value="1"/>
</dbReference>
<evidence type="ECO:0000313" key="4">
    <source>
        <dbReference type="Proteomes" id="UP000642488"/>
    </source>
</evidence>
<protein>
    <submittedName>
        <fullName evidence="3">Lysophospholipid acyltransferase family protein</fullName>
    </submittedName>
</protein>
<comment type="caution">
    <text evidence="3">The sequence shown here is derived from an EMBL/GenBank/DDBJ whole genome shotgun (WGS) entry which is preliminary data.</text>
</comment>
<proteinExistence type="predicted"/>
<keyword evidence="3" id="KW-0012">Acyltransferase</keyword>
<dbReference type="GO" id="GO:0016746">
    <property type="term" value="F:acyltransferase activity"/>
    <property type="evidence" value="ECO:0007669"/>
    <property type="project" value="UniProtKB-KW"/>
</dbReference>
<feature type="domain" description="Putative acyltransferase ACT14924-like acyltransferase" evidence="2">
    <location>
        <begin position="100"/>
        <end position="245"/>
    </location>
</feature>
<name>A0A934IIC6_9RHOB</name>
<sequence length="306" mass="33543">MSDSSQVRAVLMPRSARSKSRDMATQGDGSNLADEAYDHRRLSYANTFTNPAHRLAIKSMEMATGKLKLLTLIRRFEAMGVPYGQPFWDQALDVMGIAVHTPQEQVDRIPADGPLVITANHPHGLVDGLVLGQLIGRRRTDYRILTRSLLTGVGEIQQFMIPVPFAHEADALQQSLAMRKAAMAHLGQGGCIVLFPSGVVATSQTAFGPVIEADWNPFTAKMIQRSGAAVVPIRFPGQNSRAYQVADKISPILRQGLLLHEVVRALNKPQSPVVGAPIDPDRIRAFENDPRGFMAWLRAHTLALDD</sequence>
<reference evidence="3" key="1">
    <citation type="submission" date="2020-12" db="EMBL/GenBank/DDBJ databases">
        <title>Bacterial taxonomy.</title>
        <authorList>
            <person name="Pan X."/>
        </authorList>
    </citation>
    <scope>NUCLEOTIDE SEQUENCE</scope>
    <source>
        <strain evidence="3">KCTC 52957</strain>
    </source>
</reference>
<organism evidence="3 4">
    <name type="scientific">Palleronia pontilimi</name>
    <dbReference type="NCBI Taxonomy" id="1964209"/>
    <lineage>
        <taxon>Bacteria</taxon>
        <taxon>Pseudomonadati</taxon>
        <taxon>Pseudomonadota</taxon>
        <taxon>Alphaproteobacteria</taxon>
        <taxon>Rhodobacterales</taxon>
        <taxon>Roseobacteraceae</taxon>
        <taxon>Palleronia</taxon>
    </lineage>
</organism>
<dbReference type="EMBL" id="JAEKPD010000013">
    <property type="protein sequence ID" value="MBJ3763587.1"/>
    <property type="molecule type" value="Genomic_DNA"/>
</dbReference>
<dbReference type="InterPro" id="IPR045746">
    <property type="entry name" value="ACT14924-like_Acyltransf_dom"/>
</dbReference>
<dbReference type="Proteomes" id="UP000642488">
    <property type="component" value="Unassembled WGS sequence"/>
</dbReference>
<keyword evidence="3" id="KW-0808">Transferase</keyword>
<dbReference type="CDD" id="cd07986">
    <property type="entry name" value="LPLAT_ACT14924-like"/>
    <property type="match status" value="1"/>
</dbReference>
<evidence type="ECO:0000256" key="1">
    <source>
        <dbReference type="SAM" id="MobiDB-lite"/>
    </source>
</evidence>
<dbReference type="SUPFAM" id="SSF69593">
    <property type="entry name" value="Glycerol-3-phosphate (1)-acyltransferase"/>
    <property type="match status" value="1"/>
</dbReference>
<accession>A0A934IIC6</accession>